<dbReference type="InterPro" id="IPR011042">
    <property type="entry name" value="6-blade_b-propeller_TolB-like"/>
</dbReference>
<dbReference type="AlphaFoldDB" id="A0A918BAN3"/>
<keyword evidence="2" id="KW-0597">Phosphoprotein</keyword>
<evidence type="ECO:0000313" key="6">
    <source>
        <dbReference type="EMBL" id="GGQ49838.1"/>
    </source>
</evidence>
<dbReference type="Proteomes" id="UP000620156">
    <property type="component" value="Unassembled WGS sequence"/>
</dbReference>
<proteinExistence type="inferred from homology"/>
<dbReference type="EMBL" id="BMQK01000003">
    <property type="protein sequence ID" value="GGQ49838.1"/>
    <property type="molecule type" value="Genomic_DNA"/>
</dbReference>
<dbReference type="GO" id="GO:0012505">
    <property type="term" value="C:endomembrane system"/>
    <property type="evidence" value="ECO:0007669"/>
    <property type="project" value="TreeGrafter"/>
</dbReference>
<evidence type="ECO:0000256" key="1">
    <source>
        <dbReference type="ARBA" id="ARBA00009191"/>
    </source>
</evidence>
<evidence type="ECO:0000256" key="4">
    <source>
        <dbReference type="SAM" id="MobiDB-lite"/>
    </source>
</evidence>
<comment type="similarity">
    <text evidence="1">Belongs to the strictosidine synthase family.</text>
</comment>
<gene>
    <name evidence="6" type="ORF">GCM10010145_18480</name>
</gene>
<accession>A0A918BAN3</accession>
<comment type="caution">
    <text evidence="6">The sequence shown here is derived from an EMBL/GenBank/DDBJ whole genome shotgun (WGS) entry which is preliminary data.</text>
</comment>
<keyword evidence="3" id="KW-0325">Glycoprotein</keyword>
<evidence type="ECO:0000259" key="5">
    <source>
        <dbReference type="Pfam" id="PF03088"/>
    </source>
</evidence>
<feature type="compositionally biased region" description="Pro residues" evidence="4">
    <location>
        <begin position="60"/>
        <end position="72"/>
    </location>
</feature>
<keyword evidence="7" id="KW-1185">Reference proteome</keyword>
<dbReference type="Pfam" id="PF03088">
    <property type="entry name" value="Str_synth"/>
    <property type="match status" value="1"/>
</dbReference>
<dbReference type="GO" id="GO:0016787">
    <property type="term" value="F:hydrolase activity"/>
    <property type="evidence" value="ECO:0007669"/>
    <property type="project" value="TreeGrafter"/>
</dbReference>
<evidence type="ECO:0000313" key="7">
    <source>
        <dbReference type="Proteomes" id="UP000620156"/>
    </source>
</evidence>
<dbReference type="Pfam" id="PF20067">
    <property type="entry name" value="SSL_N"/>
    <property type="match status" value="1"/>
</dbReference>
<dbReference type="SUPFAM" id="SSF63829">
    <property type="entry name" value="Calcium-dependent phosphotriesterase"/>
    <property type="match status" value="1"/>
</dbReference>
<reference evidence="6" key="2">
    <citation type="submission" date="2020-09" db="EMBL/GenBank/DDBJ databases">
        <authorList>
            <person name="Sun Q."/>
            <person name="Ohkuma M."/>
        </authorList>
    </citation>
    <scope>NUCLEOTIDE SEQUENCE</scope>
    <source>
        <strain evidence="6">JCM 3131</strain>
    </source>
</reference>
<evidence type="ECO:0000256" key="2">
    <source>
        <dbReference type="ARBA" id="ARBA00022553"/>
    </source>
</evidence>
<reference evidence="6" key="1">
    <citation type="journal article" date="2014" name="Int. J. Syst. Evol. Microbiol.">
        <title>Complete genome sequence of Corynebacterium casei LMG S-19264T (=DSM 44701T), isolated from a smear-ripened cheese.</title>
        <authorList>
            <consortium name="US DOE Joint Genome Institute (JGI-PGF)"/>
            <person name="Walter F."/>
            <person name="Albersmeier A."/>
            <person name="Kalinowski J."/>
            <person name="Ruckert C."/>
        </authorList>
    </citation>
    <scope>NUCLEOTIDE SEQUENCE</scope>
    <source>
        <strain evidence="6">JCM 3131</strain>
    </source>
</reference>
<evidence type="ECO:0000256" key="3">
    <source>
        <dbReference type="ARBA" id="ARBA00023180"/>
    </source>
</evidence>
<organism evidence="6 7">
    <name type="scientific">Streptomyces ruber</name>
    <dbReference type="NCBI Taxonomy" id="83378"/>
    <lineage>
        <taxon>Bacteria</taxon>
        <taxon>Bacillati</taxon>
        <taxon>Actinomycetota</taxon>
        <taxon>Actinomycetes</taxon>
        <taxon>Kitasatosporales</taxon>
        <taxon>Streptomycetaceae</taxon>
        <taxon>Streptomyces</taxon>
    </lineage>
</organism>
<protein>
    <recommendedName>
        <fullName evidence="5">Strictosidine synthase conserved region domain-containing protein</fullName>
    </recommendedName>
</protein>
<feature type="region of interest" description="Disordered" evidence="4">
    <location>
        <begin position="39"/>
        <end position="78"/>
    </location>
</feature>
<sequence length="403" mass="42631">MERGITLTVGVRGPAVRACRTCVRAHARVSRCVREGRAGSGRLRDEGRPAVTGARERRPGPPPCCEDGPPQPVNREARMERSGGGLVPLAYVGIGGRGPEDVVADDRGRILTGVEDGRVLRLSGVADPVRARVEVLAETGGRPLGLELLPDGDLLVCDARMGLLRVSTGDGTVRVLADSVAGEPLNCCSNAVALSDGTVCFTAASRRYPLEHWLADLVEHSGTGRLLRLAPGDDTPEVLLDGIQFANGLAVSGDESFLVVAETGSRRLVRHWLTGPDAGRGEPFVEDLPGAPDNMWRDPEDGLIWVALAGPRVPALDAVHRTGPAVRRAAARAAVHAPFRPGGFAGALAVDDEGRIVHELTRRDSGFRMTTSVCRTGDRLVMGSVWESGVAVYEAPGQRTEGS</sequence>
<dbReference type="Gene3D" id="2.120.10.30">
    <property type="entry name" value="TolB, C-terminal domain"/>
    <property type="match status" value="1"/>
</dbReference>
<feature type="compositionally biased region" description="Basic and acidic residues" evidence="4">
    <location>
        <begin position="39"/>
        <end position="59"/>
    </location>
</feature>
<feature type="domain" description="Strictosidine synthase conserved region" evidence="5">
    <location>
        <begin position="194"/>
        <end position="275"/>
    </location>
</feature>
<dbReference type="PANTHER" id="PTHR10426:SF88">
    <property type="entry name" value="ADIPOCYTE PLASMA MEMBRANE-ASSOCIATED PROTEIN HEMOMUCIN-RELATED"/>
    <property type="match status" value="1"/>
</dbReference>
<dbReference type="InterPro" id="IPR018119">
    <property type="entry name" value="Strictosidine_synth_cons-reg"/>
</dbReference>
<dbReference type="PANTHER" id="PTHR10426">
    <property type="entry name" value="STRICTOSIDINE SYNTHASE-RELATED"/>
    <property type="match status" value="1"/>
</dbReference>
<name>A0A918BAN3_9ACTN</name>